<dbReference type="AlphaFoldDB" id="A0AA36CEP6"/>
<gene>
    <name evidence="5" type="ORF">MSPICULIGERA_LOCUS6163</name>
</gene>
<keyword evidence="2" id="KW-0472">Membrane</keyword>
<accession>A0AA36CEP6</accession>
<dbReference type="InterPro" id="IPR007110">
    <property type="entry name" value="Ig-like_dom"/>
</dbReference>
<dbReference type="InterPro" id="IPR013151">
    <property type="entry name" value="Immunoglobulin_dom"/>
</dbReference>
<comment type="caution">
    <text evidence="5">The sequence shown here is derived from an EMBL/GenBank/DDBJ whole genome shotgun (WGS) entry which is preliminary data.</text>
</comment>
<dbReference type="InterPro" id="IPR036179">
    <property type="entry name" value="Ig-like_dom_sf"/>
</dbReference>
<keyword evidence="3" id="KW-0732">Signal</keyword>
<evidence type="ECO:0000256" key="2">
    <source>
        <dbReference type="SAM" id="Phobius"/>
    </source>
</evidence>
<proteinExistence type="predicted"/>
<organism evidence="5 6">
    <name type="scientific">Mesorhabditis spiculigera</name>
    <dbReference type="NCBI Taxonomy" id="96644"/>
    <lineage>
        <taxon>Eukaryota</taxon>
        <taxon>Metazoa</taxon>
        <taxon>Ecdysozoa</taxon>
        <taxon>Nematoda</taxon>
        <taxon>Chromadorea</taxon>
        <taxon>Rhabditida</taxon>
        <taxon>Rhabditina</taxon>
        <taxon>Rhabditomorpha</taxon>
        <taxon>Rhabditoidea</taxon>
        <taxon>Rhabditidae</taxon>
        <taxon>Mesorhabditinae</taxon>
        <taxon>Mesorhabditis</taxon>
    </lineage>
</organism>
<evidence type="ECO:0000259" key="4">
    <source>
        <dbReference type="PROSITE" id="PS50835"/>
    </source>
</evidence>
<dbReference type="EMBL" id="CATQJA010001521">
    <property type="protein sequence ID" value="CAJ0567619.1"/>
    <property type="molecule type" value="Genomic_DNA"/>
</dbReference>
<dbReference type="PROSITE" id="PS50835">
    <property type="entry name" value="IG_LIKE"/>
    <property type="match status" value="1"/>
</dbReference>
<feature type="compositionally biased region" description="Basic and acidic residues" evidence="1">
    <location>
        <begin position="95"/>
        <end position="107"/>
    </location>
</feature>
<evidence type="ECO:0000256" key="1">
    <source>
        <dbReference type="SAM" id="MobiDB-lite"/>
    </source>
</evidence>
<feature type="domain" description="Ig-like" evidence="4">
    <location>
        <begin position="154"/>
        <end position="243"/>
    </location>
</feature>
<evidence type="ECO:0000313" key="6">
    <source>
        <dbReference type="Proteomes" id="UP001177023"/>
    </source>
</evidence>
<feature type="signal peptide" evidence="3">
    <location>
        <begin position="1"/>
        <end position="24"/>
    </location>
</feature>
<feature type="transmembrane region" description="Helical" evidence="2">
    <location>
        <begin position="255"/>
        <end position="276"/>
    </location>
</feature>
<dbReference type="SUPFAM" id="SSF48726">
    <property type="entry name" value="Immunoglobulin"/>
    <property type="match status" value="1"/>
</dbReference>
<dbReference type="Proteomes" id="UP001177023">
    <property type="component" value="Unassembled WGS sequence"/>
</dbReference>
<name>A0AA36CEP6_9BILA</name>
<sequence>MAWFSPVFAQIFLILVWLLLSAHGQEPTPDPGKQKRIDAFRKTVGDQDWVPTLDLYDRFDFSGLREMKMNVLEAFRHDIDCPFIGEGERLLRQREGRCPRENDEEKSSNSSFSRMRDKLRQKRVKGRRKRFNAIQDAKKHVLNFATFGMLRGDPLKLPPTGASMLILEGQWLTLRCALKKDEDKNQTVWVVNGNTIEPNYYEWRIKAEADMFEVFPTVLDDAGIFECLYEDQLRGFANITIVTRWAAIWMGYQNYMTVMCVFLPLWVALLGSNFFAPPPKFKKKHGKWGDAYIEHRLNDNVSKAKESIARKKFGDDLEKQKEFLLRSQYGPAETAAINRRIIQTILDGCR</sequence>
<keyword evidence="2" id="KW-1133">Transmembrane helix</keyword>
<dbReference type="Pfam" id="PF00047">
    <property type="entry name" value="ig"/>
    <property type="match status" value="1"/>
</dbReference>
<protein>
    <recommendedName>
        <fullName evidence="4">Ig-like domain-containing protein</fullName>
    </recommendedName>
</protein>
<feature type="non-terminal residue" evidence="5">
    <location>
        <position position="350"/>
    </location>
</feature>
<feature type="region of interest" description="Disordered" evidence="1">
    <location>
        <begin position="95"/>
        <end position="120"/>
    </location>
</feature>
<evidence type="ECO:0000313" key="5">
    <source>
        <dbReference type="EMBL" id="CAJ0567619.1"/>
    </source>
</evidence>
<reference evidence="5" key="1">
    <citation type="submission" date="2023-06" db="EMBL/GenBank/DDBJ databases">
        <authorList>
            <person name="Delattre M."/>
        </authorList>
    </citation>
    <scope>NUCLEOTIDE SEQUENCE</scope>
    <source>
        <strain evidence="5">AF72</strain>
    </source>
</reference>
<keyword evidence="2" id="KW-0812">Transmembrane</keyword>
<keyword evidence="6" id="KW-1185">Reference proteome</keyword>
<evidence type="ECO:0000256" key="3">
    <source>
        <dbReference type="SAM" id="SignalP"/>
    </source>
</evidence>
<feature type="chain" id="PRO_5041328968" description="Ig-like domain-containing protein" evidence="3">
    <location>
        <begin position="25"/>
        <end position="350"/>
    </location>
</feature>